<protein>
    <submittedName>
        <fullName evidence="1">Uncharacterized protein</fullName>
    </submittedName>
</protein>
<keyword evidence="2" id="KW-1185">Reference proteome</keyword>
<dbReference type="KEGG" id="broo:brsh051_18720"/>
<accession>A0AAN0MHS0</accession>
<evidence type="ECO:0000313" key="2">
    <source>
        <dbReference type="Proteomes" id="UP001431656"/>
    </source>
</evidence>
<name>A0AAN0MHS0_9ACTN</name>
<dbReference type="AlphaFoldDB" id="A0AAN0MHS0"/>
<evidence type="ECO:0000313" key="1">
    <source>
        <dbReference type="EMBL" id="BEH02591.1"/>
    </source>
</evidence>
<organism evidence="1 2">
    <name type="scientific">Brooklawnia propionicigenes</name>
    <dbReference type="NCBI Taxonomy" id="3041175"/>
    <lineage>
        <taxon>Bacteria</taxon>
        <taxon>Bacillati</taxon>
        <taxon>Actinomycetota</taxon>
        <taxon>Actinomycetes</taxon>
        <taxon>Propionibacteriales</taxon>
        <taxon>Propionibacteriaceae</taxon>
        <taxon>Brooklawnia</taxon>
    </lineage>
</organism>
<dbReference type="Proteomes" id="UP001431656">
    <property type="component" value="Chromosome"/>
</dbReference>
<gene>
    <name evidence="1" type="ORF">brsh051_18720</name>
</gene>
<dbReference type="EMBL" id="AP028056">
    <property type="protein sequence ID" value="BEH02591.1"/>
    <property type="molecule type" value="Genomic_DNA"/>
</dbReference>
<sequence>MQIRLTPPLHAYIVTAHPTPERGDHVFYSRTADTPIDQSTIYVRFRGCLAGAGIHLIARRSTNPAARPMNTANSLWAVIA</sequence>
<reference evidence="1" key="1">
    <citation type="journal article" date="2024" name="Int. J. Syst. Evol. Microbiol.">
        <title>Brooklawnia propionicigenes sp. nov., a facultatively anaerobic, propionate-producing bacterium isolated from a methanogenic reactor treating waste from cattle farms.</title>
        <authorList>
            <person name="Akita Y."/>
            <person name="Ueki A."/>
            <person name="Tonouchi A."/>
            <person name="Sugawara Y."/>
            <person name="Honma S."/>
            <person name="Kaku N."/>
            <person name="Ueki K."/>
        </authorList>
    </citation>
    <scope>NUCLEOTIDE SEQUENCE</scope>
    <source>
        <strain evidence="1">SH051</strain>
    </source>
</reference>
<proteinExistence type="predicted"/>